<feature type="compositionally biased region" description="Basic residues" evidence="1">
    <location>
        <begin position="428"/>
        <end position="446"/>
    </location>
</feature>
<dbReference type="Gene3D" id="3.40.50.2000">
    <property type="entry name" value="Glycogen Phosphorylase B"/>
    <property type="match status" value="2"/>
</dbReference>
<dbReference type="GO" id="GO:0016757">
    <property type="term" value="F:glycosyltransferase activity"/>
    <property type="evidence" value="ECO:0007669"/>
    <property type="project" value="TreeGrafter"/>
</dbReference>
<dbReference type="PANTHER" id="PTHR45947">
    <property type="entry name" value="SULFOQUINOVOSYL TRANSFERASE SQD2"/>
    <property type="match status" value="1"/>
</dbReference>
<keyword evidence="3" id="KW-1185">Reference proteome</keyword>
<dbReference type="Pfam" id="PF13692">
    <property type="entry name" value="Glyco_trans_1_4"/>
    <property type="match status" value="1"/>
</dbReference>
<evidence type="ECO:0000313" key="3">
    <source>
        <dbReference type="Proteomes" id="UP000282529"/>
    </source>
</evidence>
<accession>A0A3N9P965</accession>
<name>A0A3N9P965_9BACL</name>
<dbReference type="OrthoDB" id="2547319at2"/>
<dbReference type="CDD" id="cd03801">
    <property type="entry name" value="GT4_PimA-like"/>
    <property type="match status" value="1"/>
</dbReference>
<dbReference type="EMBL" id="RQPI01000003">
    <property type="protein sequence ID" value="RQW12359.1"/>
    <property type="molecule type" value="Genomic_DNA"/>
</dbReference>
<dbReference type="InterPro" id="IPR050194">
    <property type="entry name" value="Glycosyltransferase_grp1"/>
</dbReference>
<gene>
    <name evidence="2" type="ORF">EH198_08405</name>
</gene>
<dbReference type="PANTHER" id="PTHR45947:SF3">
    <property type="entry name" value="SULFOQUINOVOSYL TRANSFERASE SQD2"/>
    <property type="match status" value="1"/>
</dbReference>
<feature type="compositionally biased region" description="Low complexity" evidence="1">
    <location>
        <begin position="402"/>
        <end position="427"/>
    </location>
</feature>
<dbReference type="SUPFAM" id="SSF53756">
    <property type="entry name" value="UDP-Glycosyltransferase/glycogen phosphorylase"/>
    <property type="match status" value="1"/>
</dbReference>
<comment type="caution">
    <text evidence="2">The sequence shown here is derived from an EMBL/GenBank/DDBJ whole genome shotgun (WGS) entry which is preliminary data.</text>
</comment>
<evidence type="ECO:0000256" key="1">
    <source>
        <dbReference type="SAM" id="MobiDB-lite"/>
    </source>
</evidence>
<sequence>MADKAAVVLFSHVSNDNSITGAEKLLLFFARELSSYFDCLLVAPQEGKLTRQARHHGISVELLPIPLVYGMYTPYAGLEEDIRSFQEAREFKEMKAWLEQRRPAFIVTSTCVHVLPAVAAKSLGIPVVWKISEIITENENTQLSINVIDRFSDQIICISQTAALSFTEEIRASKIALLPPTWDDKGMMTGAWSKLRGERRRELSVKPGNPLVGYISSFIIWEKGLEHFIHMAILVAQQRPDVRFLVIGEPRDKEYYSRCKRRVKLEGLSSRFRFEGYEESLSEAYCAMDVLVVPSLVREGFGMTAMEGLSFGTPVVAYDSGGLGEIMRAVDCSEGLVPPENSEALAERVEALLAQPVLAATIGARSRGRVIGLYGPAAYRERLRGLAEAWLLRWTGPAAAAVPAPAEPPAGEAAGESAAPAQAPQRSPRGRRAAKRRGRLRRKLARRAVTPRSARRVKRPRRTSRRRRTSRKRRSAAARRR</sequence>
<feature type="compositionally biased region" description="Basic residues" evidence="1">
    <location>
        <begin position="453"/>
        <end position="481"/>
    </location>
</feature>
<keyword evidence="2" id="KW-0808">Transferase</keyword>
<organism evidence="2 3">
    <name type="scientific">Paenibacillus rhizophilus</name>
    <dbReference type="NCBI Taxonomy" id="1850366"/>
    <lineage>
        <taxon>Bacteria</taxon>
        <taxon>Bacillati</taxon>
        <taxon>Bacillota</taxon>
        <taxon>Bacilli</taxon>
        <taxon>Bacillales</taxon>
        <taxon>Paenibacillaceae</taxon>
        <taxon>Paenibacillus</taxon>
    </lineage>
</organism>
<reference evidence="2 3" key="1">
    <citation type="submission" date="2018-11" db="EMBL/GenBank/DDBJ databases">
        <title>Genome sequence of strain 7197.</title>
        <authorList>
            <person name="Gao J."/>
            <person name="Sun J."/>
        </authorList>
    </citation>
    <scope>NUCLEOTIDE SEQUENCE [LARGE SCALE GENOMIC DNA]</scope>
    <source>
        <strain evidence="2 3">7197</strain>
    </source>
</reference>
<evidence type="ECO:0000313" key="2">
    <source>
        <dbReference type="EMBL" id="RQW12359.1"/>
    </source>
</evidence>
<protein>
    <submittedName>
        <fullName evidence="2">Glycosyltransferase family 1 protein</fullName>
    </submittedName>
</protein>
<dbReference type="Proteomes" id="UP000282529">
    <property type="component" value="Unassembled WGS sequence"/>
</dbReference>
<proteinExistence type="predicted"/>
<feature type="region of interest" description="Disordered" evidence="1">
    <location>
        <begin position="402"/>
        <end position="481"/>
    </location>
</feature>
<dbReference type="RefSeq" id="WP_124695092.1">
    <property type="nucleotide sequence ID" value="NZ_JBHUFE010000004.1"/>
</dbReference>
<dbReference type="AlphaFoldDB" id="A0A3N9P965"/>